<gene>
    <name evidence="1" type="ORF">BSU04_39535</name>
</gene>
<dbReference type="AlphaFoldDB" id="A0A226WNF7"/>
<protein>
    <submittedName>
        <fullName evidence="1">Uncharacterized protein</fullName>
    </submittedName>
</protein>
<reference evidence="2" key="1">
    <citation type="submission" date="2017-01" db="EMBL/GenBank/DDBJ databases">
        <title>Genome Analysis of Deinococcus marmoris KOPRI26562.</title>
        <authorList>
            <person name="Kim J.H."/>
            <person name="Oh H.-M."/>
        </authorList>
    </citation>
    <scope>NUCLEOTIDE SEQUENCE [LARGE SCALE GENOMIC DNA]</scope>
    <source>
        <strain evidence="2">PAMC 26633</strain>
    </source>
</reference>
<dbReference type="EMBL" id="MTHB01000262">
    <property type="protein sequence ID" value="OXC72741.1"/>
    <property type="molecule type" value="Genomic_DNA"/>
</dbReference>
<proteinExistence type="predicted"/>
<evidence type="ECO:0000313" key="1">
    <source>
        <dbReference type="EMBL" id="OXC72741.1"/>
    </source>
</evidence>
<comment type="caution">
    <text evidence="1">The sequence shown here is derived from an EMBL/GenBank/DDBJ whole genome shotgun (WGS) entry which is preliminary data.</text>
</comment>
<accession>A0A226WNF7</accession>
<evidence type="ECO:0000313" key="2">
    <source>
        <dbReference type="Proteomes" id="UP000214720"/>
    </source>
</evidence>
<organism evidence="1 2">
    <name type="scientific">Caballeronia sordidicola</name>
    <name type="common">Burkholderia sordidicola</name>
    <dbReference type="NCBI Taxonomy" id="196367"/>
    <lineage>
        <taxon>Bacteria</taxon>
        <taxon>Pseudomonadati</taxon>
        <taxon>Pseudomonadota</taxon>
        <taxon>Betaproteobacteria</taxon>
        <taxon>Burkholderiales</taxon>
        <taxon>Burkholderiaceae</taxon>
        <taxon>Caballeronia</taxon>
    </lineage>
</organism>
<sequence>MADVRSNTLENRMAAAPRLRSVIYIEVSDRDASMKGVHPQLR</sequence>
<name>A0A226WNF7_CABSO</name>
<dbReference type="Proteomes" id="UP000214720">
    <property type="component" value="Unassembled WGS sequence"/>
</dbReference>